<evidence type="ECO:0000256" key="4">
    <source>
        <dbReference type="ARBA" id="ARBA00023274"/>
    </source>
</evidence>
<evidence type="ECO:0000256" key="3">
    <source>
        <dbReference type="ARBA" id="ARBA00023128"/>
    </source>
</evidence>
<comment type="caution">
    <text evidence="6">The sequence shown here is derived from an EMBL/GenBank/DDBJ whole genome shotgun (WGS) entry which is preliminary data.</text>
</comment>
<keyword evidence="3" id="KW-0496">Mitochondrion</keyword>
<evidence type="ECO:0000313" key="6">
    <source>
        <dbReference type="EMBL" id="OQO08574.1"/>
    </source>
</evidence>
<evidence type="ECO:0000256" key="1">
    <source>
        <dbReference type="ARBA" id="ARBA00004173"/>
    </source>
</evidence>
<accession>A0A1V8TBB7</accession>
<dbReference type="Proteomes" id="UP000192596">
    <property type="component" value="Unassembled WGS sequence"/>
</dbReference>
<proteinExistence type="predicted"/>
<dbReference type="GO" id="GO:0003735">
    <property type="term" value="F:structural constituent of ribosome"/>
    <property type="evidence" value="ECO:0007669"/>
    <property type="project" value="InterPro"/>
</dbReference>
<dbReference type="EMBL" id="NAJO01000012">
    <property type="protein sequence ID" value="OQO08574.1"/>
    <property type="molecule type" value="Genomic_DNA"/>
</dbReference>
<dbReference type="InterPro" id="IPR007741">
    <property type="entry name" value="Ribosomal_mL43/mS25/NADH_DH"/>
</dbReference>
<dbReference type="GO" id="GO:0005840">
    <property type="term" value="C:ribosome"/>
    <property type="evidence" value="ECO:0007669"/>
    <property type="project" value="UniProtKB-KW"/>
</dbReference>
<dbReference type="SUPFAM" id="SSF52833">
    <property type="entry name" value="Thioredoxin-like"/>
    <property type="match status" value="1"/>
</dbReference>
<comment type="subcellular location">
    <subcellularLocation>
        <location evidence="1">Mitochondrion</location>
    </subcellularLocation>
</comment>
<dbReference type="Pfam" id="PF05047">
    <property type="entry name" value="L51_S25_CI-B8"/>
    <property type="match status" value="1"/>
</dbReference>
<dbReference type="AlphaFoldDB" id="A0A1V8TBB7"/>
<evidence type="ECO:0000256" key="2">
    <source>
        <dbReference type="ARBA" id="ARBA00022980"/>
    </source>
</evidence>
<dbReference type="GO" id="GO:0005739">
    <property type="term" value="C:mitochondrion"/>
    <property type="evidence" value="ECO:0007669"/>
    <property type="project" value="UniProtKB-SubCell"/>
</dbReference>
<gene>
    <name evidence="6" type="ORF">B0A48_06444</name>
</gene>
<keyword evidence="7" id="KW-1185">Reference proteome</keyword>
<reference evidence="7" key="1">
    <citation type="submission" date="2017-03" db="EMBL/GenBank/DDBJ databases">
        <title>Genomes of endolithic fungi from Antarctica.</title>
        <authorList>
            <person name="Coleine C."/>
            <person name="Masonjones S."/>
            <person name="Stajich J.E."/>
        </authorList>
    </citation>
    <scope>NUCLEOTIDE SEQUENCE [LARGE SCALE GENOMIC DNA]</scope>
    <source>
        <strain evidence="7">CCFEE 5527</strain>
    </source>
</reference>
<keyword evidence="4" id="KW-0687">Ribonucleoprotein</keyword>
<evidence type="ECO:0000313" key="7">
    <source>
        <dbReference type="Proteomes" id="UP000192596"/>
    </source>
</evidence>
<dbReference type="OrthoDB" id="1696305at2759"/>
<dbReference type="PANTHER" id="PTHR13274:SF2">
    <property type="entry name" value="SMALL RIBOSOMAL SUBUNIT PROTEIN MS25"/>
    <property type="match status" value="1"/>
</dbReference>
<dbReference type="InterPro" id="IPR036249">
    <property type="entry name" value="Thioredoxin-like_sf"/>
</dbReference>
<dbReference type="STRING" id="1507870.A0A1V8TBB7"/>
<organism evidence="6 7">
    <name type="scientific">Cryoendolithus antarcticus</name>
    <dbReference type="NCBI Taxonomy" id="1507870"/>
    <lineage>
        <taxon>Eukaryota</taxon>
        <taxon>Fungi</taxon>
        <taxon>Dikarya</taxon>
        <taxon>Ascomycota</taxon>
        <taxon>Pezizomycotina</taxon>
        <taxon>Dothideomycetes</taxon>
        <taxon>Dothideomycetidae</taxon>
        <taxon>Cladosporiales</taxon>
        <taxon>Cladosporiaceae</taxon>
        <taxon>Cryoendolithus</taxon>
    </lineage>
</organism>
<evidence type="ECO:0000259" key="5">
    <source>
        <dbReference type="SMART" id="SM00916"/>
    </source>
</evidence>
<dbReference type="InterPro" id="IPR040049">
    <property type="entry name" value="Ribosomal_mS25/mL61"/>
</dbReference>
<name>A0A1V8TBB7_9PEZI</name>
<keyword evidence="2" id="KW-0689">Ribosomal protein</keyword>
<protein>
    <recommendedName>
        <fullName evidence="5">Ribosomal protein/NADH dehydrogenase domain-containing protein</fullName>
    </recommendedName>
</protein>
<dbReference type="SMART" id="SM00916">
    <property type="entry name" value="L51_S25_CI-B8"/>
    <property type="match status" value="1"/>
</dbReference>
<feature type="domain" description="Ribosomal protein/NADH dehydrogenase" evidence="5">
    <location>
        <begin position="43"/>
        <end position="151"/>
    </location>
</feature>
<sequence>MPSPSLSQRMRTLQTKLLEIRVGSGAITLPKDIKRIHLRFAPKLNGGHMGPRKFWQHELIRMKYHNPAVPMTIDRTAPQTEAATLSVHFTSPDAPQTSGSETSSPAAVTSTSIEHNIPSAAAPTERVETINMTHSTNSEILDALIRLTKAEVLEPTAEDREEMRELAEARMRSAKDAKLSAEVRARQKRERELLDQARGEVANLTA</sequence>
<dbReference type="PANTHER" id="PTHR13274">
    <property type="entry name" value="MITOCHONDRIAL RIBOSOMAL PROTEIN S25"/>
    <property type="match status" value="1"/>
</dbReference>
<dbReference type="GO" id="GO:1990904">
    <property type="term" value="C:ribonucleoprotein complex"/>
    <property type="evidence" value="ECO:0007669"/>
    <property type="project" value="UniProtKB-KW"/>
</dbReference>
<dbReference type="InParanoid" id="A0A1V8TBB7"/>